<gene>
    <name evidence="2" type="ORF">C5F49_08010</name>
</gene>
<dbReference type="OrthoDB" id="2835at2157"/>
<evidence type="ECO:0000256" key="1">
    <source>
        <dbReference type="SAM" id="Phobius"/>
    </source>
</evidence>
<dbReference type="RefSeq" id="WP_179362512.1">
    <property type="nucleotide sequence ID" value="NZ_CP026994.1"/>
</dbReference>
<dbReference type="KEGG" id="nox:C5F49_08010"/>
<feature type="transmembrane region" description="Helical" evidence="1">
    <location>
        <begin position="6"/>
        <end position="24"/>
    </location>
</feature>
<dbReference type="EMBL" id="CP026994">
    <property type="protein sequence ID" value="QLH05269.1"/>
    <property type="molecule type" value="Genomic_DNA"/>
</dbReference>
<keyword evidence="1" id="KW-1133">Transmembrane helix</keyword>
<accession>A0A7D5M7D8</accession>
<keyword evidence="1" id="KW-0472">Membrane</keyword>
<evidence type="ECO:0000313" key="2">
    <source>
        <dbReference type="EMBL" id="QLH05269.1"/>
    </source>
</evidence>
<dbReference type="GeneID" id="56061930"/>
<sequence>MNNKIVIPIAIGIIIVIGGIIVITNQESDTIKIEDTLNKELQLNEDITPEVEEKLNEIEKINLENEYSPKEREWITSGPFQIDRSEYVLGEKIFLRIGGLEYDDKGQVAFLRPLNNTHYSVFITIPFDGANKPAFNYYVEPQLSKTKGYCTVDDFVGNWRVVFRGTDYPNLEFKITEQILPGNESDFKPIC</sequence>
<reference evidence="2 3" key="1">
    <citation type="submission" date="2018-02" db="EMBL/GenBank/DDBJ databases">
        <title>Complete genome of Nitrosopumilus oxyclinae HCE1.</title>
        <authorList>
            <person name="Qin W."/>
            <person name="Zheng Y."/>
            <person name="Stahl D.A."/>
        </authorList>
    </citation>
    <scope>NUCLEOTIDE SEQUENCE [LARGE SCALE GENOMIC DNA]</scope>
    <source>
        <strain evidence="2 3">HCE1</strain>
    </source>
</reference>
<proteinExistence type="predicted"/>
<keyword evidence="1" id="KW-0812">Transmembrane</keyword>
<organism evidence="2 3">
    <name type="scientific">Nitrosopumilus oxyclinae</name>
    <dbReference type="NCBI Taxonomy" id="1959104"/>
    <lineage>
        <taxon>Archaea</taxon>
        <taxon>Nitrososphaerota</taxon>
        <taxon>Nitrososphaeria</taxon>
        <taxon>Nitrosopumilales</taxon>
        <taxon>Nitrosopumilaceae</taxon>
        <taxon>Nitrosopumilus</taxon>
    </lineage>
</organism>
<name>A0A7D5M7D8_9ARCH</name>
<protein>
    <submittedName>
        <fullName evidence="2">Uncharacterized protein</fullName>
    </submittedName>
</protein>
<dbReference type="Proteomes" id="UP000509441">
    <property type="component" value="Chromosome"/>
</dbReference>
<dbReference type="AlphaFoldDB" id="A0A7D5M7D8"/>
<evidence type="ECO:0000313" key="3">
    <source>
        <dbReference type="Proteomes" id="UP000509441"/>
    </source>
</evidence>
<keyword evidence="3" id="KW-1185">Reference proteome</keyword>